<keyword evidence="2" id="KW-1185">Reference proteome</keyword>
<accession>A0ABV2BZP6</accession>
<dbReference type="InterPro" id="IPR002196">
    <property type="entry name" value="Glyco_hydro_24"/>
</dbReference>
<protein>
    <submittedName>
        <fullName evidence="1">Uncharacterized protein</fullName>
    </submittedName>
</protein>
<gene>
    <name evidence="1" type="ORF">ABVT43_19750</name>
</gene>
<reference evidence="1 2" key="1">
    <citation type="submission" date="2024-06" db="EMBL/GenBank/DDBJ databases">
        <authorList>
            <person name="Li F."/>
        </authorList>
    </citation>
    <scope>NUCLEOTIDE SEQUENCE [LARGE SCALE GENOMIC DNA]</scope>
    <source>
        <strain evidence="1 2">GXAS 311</strain>
    </source>
</reference>
<dbReference type="Proteomes" id="UP001548189">
    <property type="component" value="Unassembled WGS sequence"/>
</dbReference>
<sequence length="195" mass="22176">MVSATEKATLRTKMEKYEGKINYMYLDSKGYVTVGVGHLIKDLASAQKLNFKKSNNMPASKDEIKADYEAVKKQPKNRLASFYKKQAKLNLSDLDINTLTNKHIDSFESELKRIFPDFTTYPIEVRLALFDIIFNVGMTDLNNKWSGLKKAVKAKDWSEAAKESNRKSPISAERNKYVKDLFEKAAANVKNPAKP</sequence>
<organism evidence="1 2">
    <name type="scientific">Aliikangiella maris</name>
    <dbReference type="NCBI Taxonomy" id="3162458"/>
    <lineage>
        <taxon>Bacteria</taxon>
        <taxon>Pseudomonadati</taxon>
        <taxon>Pseudomonadota</taxon>
        <taxon>Gammaproteobacteria</taxon>
        <taxon>Oceanospirillales</taxon>
        <taxon>Pleioneaceae</taxon>
        <taxon>Aliikangiella</taxon>
    </lineage>
</organism>
<dbReference type="EMBL" id="JBEVCJ010000054">
    <property type="protein sequence ID" value="MET1257381.1"/>
    <property type="molecule type" value="Genomic_DNA"/>
</dbReference>
<dbReference type="PANTHER" id="PTHR37406">
    <property type="entry name" value="T4-TYPE LYSOZYME 1-RELATED"/>
    <property type="match status" value="1"/>
</dbReference>
<dbReference type="InterPro" id="IPR023347">
    <property type="entry name" value="Lysozyme_dom_sf"/>
</dbReference>
<dbReference type="InterPro" id="IPR023346">
    <property type="entry name" value="Lysozyme-like_dom_sf"/>
</dbReference>
<dbReference type="Gene3D" id="1.10.530.40">
    <property type="match status" value="1"/>
</dbReference>
<proteinExistence type="predicted"/>
<comment type="caution">
    <text evidence="1">The sequence shown here is derived from an EMBL/GenBank/DDBJ whole genome shotgun (WGS) entry which is preliminary data.</text>
</comment>
<dbReference type="SUPFAM" id="SSF53955">
    <property type="entry name" value="Lysozyme-like"/>
    <property type="match status" value="1"/>
</dbReference>
<evidence type="ECO:0000313" key="1">
    <source>
        <dbReference type="EMBL" id="MET1257381.1"/>
    </source>
</evidence>
<name>A0ABV2BZP6_9GAMM</name>
<dbReference type="InterPro" id="IPR052619">
    <property type="entry name" value="Phage_lysozyme-like"/>
</dbReference>
<evidence type="ECO:0000313" key="2">
    <source>
        <dbReference type="Proteomes" id="UP001548189"/>
    </source>
</evidence>
<dbReference type="PANTHER" id="PTHR37406:SF1">
    <property type="entry name" value="T4-TYPE LYSOZYME 1-RELATED"/>
    <property type="match status" value="1"/>
</dbReference>
<dbReference type="Pfam" id="PF00959">
    <property type="entry name" value="Phage_lysozyme"/>
    <property type="match status" value="1"/>
</dbReference>